<evidence type="ECO:0000256" key="2">
    <source>
        <dbReference type="ARBA" id="ARBA00022679"/>
    </source>
</evidence>
<evidence type="ECO:0000256" key="1">
    <source>
        <dbReference type="ARBA" id="ARBA00022603"/>
    </source>
</evidence>
<dbReference type="OrthoDB" id="271595at2759"/>
<dbReference type="EMBL" id="JAACFV010000241">
    <property type="protein sequence ID" value="KAF7502533.1"/>
    <property type="molecule type" value="Genomic_DNA"/>
</dbReference>
<dbReference type="GO" id="GO:0008757">
    <property type="term" value="F:S-adenosylmethionine-dependent methyltransferase activity"/>
    <property type="evidence" value="ECO:0007669"/>
    <property type="project" value="InterPro"/>
</dbReference>
<keyword evidence="5" id="KW-1185">Reference proteome</keyword>
<reference evidence="4" key="1">
    <citation type="submission" date="2020-02" db="EMBL/GenBank/DDBJ databases">
        <authorList>
            <person name="Palmer J.M."/>
        </authorList>
    </citation>
    <scope>NUCLEOTIDE SEQUENCE</scope>
    <source>
        <strain evidence="4">EPUS1.4</strain>
        <tissue evidence="4">Thallus</tissue>
    </source>
</reference>
<evidence type="ECO:0000313" key="4">
    <source>
        <dbReference type="EMBL" id="KAF7502533.1"/>
    </source>
</evidence>
<dbReference type="GO" id="GO:0106335">
    <property type="term" value="F:tRNA (5-carboxymethyluridine(34)-5-O)-methyltransferase activity"/>
    <property type="evidence" value="ECO:0007669"/>
    <property type="project" value="TreeGrafter"/>
</dbReference>
<dbReference type="GO" id="GO:0000049">
    <property type="term" value="F:tRNA binding"/>
    <property type="evidence" value="ECO:0007669"/>
    <property type="project" value="TreeGrafter"/>
</dbReference>
<dbReference type="GO" id="GO:0002098">
    <property type="term" value="P:tRNA wobble uridine modification"/>
    <property type="evidence" value="ECO:0007669"/>
    <property type="project" value="TreeGrafter"/>
</dbReference>
<dbReference type="SUPFAM" id="SSF53335">
    <property type="entry name" value="S-adenosyl-L-methionine-dependent methyltransferases"/>
    <property type="match status" value="1"/>
</dbReference>
<dbReference type="PANTHER" id="PTHR13069">
    <property type="entry name" value="ALKYLATED DNA REPAIR PROTEIN ALKB HOMOLOG 8"/>
    <property type="match status" value="1"/>
</dbReference>
<dbReference type="Proteomes" id="UP000606974">
    <property type="component" value="Unassembled WGS sequence"/>
</dbReference>
<proteinExistence type="predicted"/>
<evidence type="ECO:0000313" key="5">
    <source>
        <dbReference type="Proteomes" id="UP000606974"/>
    </source>
</evidence>
<dbReference type="PANTHER" id="PTHR13069:SF21">
    <property type="entry name" value="ALKYLATED DNA REPAIR PROTEIN ALKB HOMOLOG 8"/>
    <property type="match status" value="1"/>
</dbReference>
<accession>A0A8H7A4N3</accession>
<keyword evidence="1" id="KW-0489">Methyltransferase</keyword>
<dbReference type="InterPro" id="IPR051422">
    <property type="entry name" value="AlkB_tRNA_MeTrf/Diox"/>
</dbReference>
<dbReference type="GO" id="GO:0005634">
    <property type="term" value="C:nucleus"/>
    <property type="evidence" value="ECO:0007669"/>
    <property type="project" value="TreeGrafter"/>
</dbReference>
<gene>
    <name evidence="4" type="ORF">GJ744_005620</name>
</gene>
<feature type="domain" description="Methyltransferase type 11" evidence="3">
    <location>
        <begin position="73"/>
        <end position="159"/>
    </location>
</feature>
<keyword evidence="2" id="KW-0808">Transferase</keyword>
<protein>
    <recommendedName>
        <fullName evidence="3">Methyltransferase type 11 domain-containing protein</fullName>
    </recommendedName>
</protein>
<dbReference type="GO" id="GO:0030488">
    <property type="term" value="P:tRNA methylation"/>
    <property type="evidence" value="ECO:0007669"/>
    <property type="project" value="TreeGrafter"/>
</dbReference>
<name>A0A8H7A4N3_9EURO</name>
<dbReference type="AlphaFoldDB" id="A0A8H7A4N3"/>
<organism evidence="4 5">
    <name type="scientific">Endocarpon pusillum</name>
    <dbReference type="NCBI Taxonomy" id="364733"/>
    <lineage>
        <taxon>Eukaryota</taxon>
        <taxon>Fungi</taxon>
        <taxon>Dikarya</taxon>
        <taxon>Ascomycota</taxon>
        <taxon>Pezizomycotina</taxon>
        <taxon>Eurotiomycetes</taxon>
        <taxon>Chaetothyriomycetidae</taxon>
        <taxon>Verrucariales</taxon>
        <taxon>Verrucariaceae</taxon>
        <taxon>Endocarpon</taxon>
    </lineage>
</organism>
<dbReference type="Gene3D" id="3.40.50.150">
    <property type="entry name" value="Vaccinia Virus protein VP39"/>
    <property type="match status" value="1"/>
</dbReference>
<dbReference type="CDD" id="cd02440">
    <property type="entry name" value="AdoMet_MTases"/>
    <property type="match status" value="1"/>
</dbReference>
<comment type="caution">
    <text evidence="4">The sequence shown here is derived from an EMBL/GenBank/DDBJ whole genome shotgun (WGS) entry which is preliminary data.</text>
</comment>
<evidence type="ECO:0000259" key="3">
    <source>
        <dbReference type="Pfam" id="PF08241"/>
    </source>
</evidence>
<sequence length="257" mass="29057">MSVAGQEHEYEERHVHQVYEQIAGHFSSTRHKVSTSLKLSWSRICAQADTRISQPWPIVESFLRHLEPGSVGLDVGCGNGKYLTVNQDIFIIASDRSQTLTKIAAHRQPHSSIVADTLSLPHPPSSFNFAICIAVVHHLSTQFRRIEAIKSILKLLKPGQPQRAPSKLLLFVWALEQKSSRRGWDTGDAQDVMVPWILKESTKGEAERDRKYNRYYHLYRQGELESDIAAAGGAILESGYEKDNWWAVCCPARIAER</sequence>
<dbReference type="InterPro" id="IPR029063">
    <property type="entry name" value="SAM-dependent_MTases_sf"/>
</dbReference>
<dbReference type="GO" id="GO:0005737">
    <property type="term" value="C:cytoplasm"/>
    <property type="evidence" value="ECO:0007669"/>
    <property type="project" value="TreeGrafter"/>
</dbReference>
<dbReference type="Pfam" id="PF08241">
    <property type="entry name" value="Methyltransf_11"/>
    <property type="match status" value="1"/>
</dbReference>
<dbReference type="InterPro" id="IPR013216">
    <property type="entry name" value="Methyltransf_11"/>
</dbReference>